<feature type="compositionally biased region" description="Basic and acidic residues" evidence="1">
    <location>
        <begin position="59"/>
        <end position="74"/>
    </location>
</feature>
<name>A0A4C1TZ27_EUMVA</name>
<dbReference type="Proteomes" id="UP000299102">
    <property type="component" value="Unassembled WGS sequence"/>
</dbReference>
<evidence type="ECO:0000313" key="3">
    <source>
        <dbReference type="Proteomes" id="UP000299102"/>
    </source>
</evidence>
<reference evidence="2 3" key="1">
    <citation type="journal article" date="2019" name="Commun. Biol.">
        <title>The bagworm genome reveals a unique fibroin gene that provides high tensile strength.</title>
        <authorList>
            <person name="Kono N."/>
            <person name="Nakamura H."/>
            <person name="Ohtoshi R."/>
            <person name="Tomita M."/>
            <person name="Numata K."/>
            <person name="Arakawa K."/>
        </authorList>
    </citation>
    <scope>NUCLEOTIDE SEQUENCE [LARGE SCALE GENOMIC DNA]</scope>
</reference>
<keyword evidence="3" id="KW-1185">Reference proteome</keyword>
<protein>
    <submittedName>
        <fullName evidence="2">Uncharacterized protein</fullName>
    </submittedName>
</protein>
<comment type="caution">
    <text evidence="2">The sequence shown here is derived from an EMBL/GenBank/DDBJ whole genome shotgun (WGS) entry which is preliminary data.</text>
</comment>
<accession>A0A4C1TZ27</accession>
<proteinExistence type="predicted"/>
<feature type="region of interest" description="Disordered" evidence="1">
    <location>
        <begin position="45"/>
        <end position="75"/>
    </location>
</feature>
<evidence type="ECO:0000313" key="2">
    <source>
        <dbReference type="EMBL" id="GBP19240.1"/>
    </source>
</evidence>
<sequence>MPKVANEISPRYTRGRYRARPPRIRVIVDHFKIPCVAEKELMKGTVDEHQSSTCADGNSGKRNDDENQRQEQGRMVHWSATCKKLMMKKEEKKKEEFQLHLSAQDRILLGANSRLIISRLASGPGNTIALLEKKNCLQV</sequence>
<gene>
    <name evidence="2" type="ORF">EVAR_79839_1</name>
</gene>
<organism evidence="2 3">
    <name type="scientific">Eumeta variegata</name>
    <name type="common">Bagworm moth</name>
    <name type="synonym">Eumeta japonica</name>
    <dbReference type="NCBI Taxonomy" id="151549"/>
    <lineage>
        <taxon>Eukaryota</taxon>
        <taxon>Metazoa</taxon>
        <taxon>Ecdysozoa</taxon>
        <taxon>Arthropoda</taxon>
        <taxon>Hexapoda</taxon>
        <taxon>Insecta</taxon>
        <taxon>Pterygota</taxon>
        <taxon>Neoptera</taxon>
        <taxon>Endopterygota</taxon>
        <taxon>Lepidoptera</taxon>
        <taxon>Glossata</taxon>
        <taxon>Ditrysia</taxon>
        <taxon>Tineoidea</taxon>
        <taxon>Psychidae</taxon>
        <taxon>Oiketicinae</taxon>
        <taxon>Eumeta</taxon>
    </lineage>
</organism>
<dbReference type="EMBL" id="BGZK01000106">
    <property type="protein sequence ID" value="GBP19240.1"/>
    <property type="molecule type" value="Genomic_DNA"/>
</dbReference>
<dbReference type="AlphaFoldDB" id="A0A4C1TZ27"/>
<evidence type="ECO:0000256" key="1">
    <source>
        <dbReference type="SAM" id="MobiDB-lite"/>
    </source>
</evidence>